<evidence type="ECO:0000313" key="1">
    <source>
        <dbReference type="EMBL" id="KAA9206394.1"/>
    </source>
</evidence>
<protein>
    <submittedName>
        <fullName evidence="1">Uncharacterized protein</fullName>
    </submittedName>
</protein>
<comment type="caution">
    <text evidence="1">The sequence shown here is derived from an EMBL/GenBank/DDBJ whole genome shotgun (WGS) entry which is preliminary data.</text>
</comment>
<dbReference type="Proteomes" id="UP000326078">
    <property type="component" value="Unassembled WGS sequence"/>
</dbReference>
<dbReference type="SUPFAM" id="SSF52317">
    <property type="entry name" value="Class I glutamine amidotransferase-like"/>
    <property type="match status" value="1"/>
</dbReference>
<organism evidence="1 2">
    <name type="scientific">Enterococcus durans</name>
    <dbReference type="NCBI Taxonomy" id="53345"/>
    <lineage>
        <taxon>Bacteria</taxon>
        <taxon>Bacillati</taxon>
        <taxon>Bacillota</taxon>
        <taxon>Bacilli</taxon>
        <taxon>Lactobacillales</taxon>
        <taxon>Enterococcaceae</taxon>
        <taxon>Enterococcus</taxon>
    </lineage>
</organism>
<accession>A0A5N0YW00</accession>
<proteinExistence type="predicted"/>
<dbReference type="AlphaFoldDB" id="A0A5N0YW00"/>
<sequence length="114" mass="13119">MKKVLIVETNSYKYAGTNEATGLWLGESAEFVDELYKHNIEVDFVSPLGGFVPLWQFKVAKLFSKKVRELDELLPRYEVDNIFVSNKFKKTFPNFKITSFETGISQILTENSSK</sequence>
<dbReference type="EMBL" id="VYUT01000006">
    <property type="protein sequence ID" value="KAA9206394.1"/>
    <property type="molecule type" value="Genomic_DNA"/>
</dbReference>
<evidence type="ECO:0000313" key="2">
    <source>
        <dbReference type="Proteomes" id="UP000326078"/>
    </source>
</evidence>
<gene>
    <name evidence="1" type="ORF">F6X95_05555</name>
</gene>
<dbReference type="InterPro" id="IPR029062">
    <property type="entry name" value="Class_I_gatase-like"/>
</dbReference>
<name>A0A5N0YW00_9ENTE</name>
<dbReference type="Gene3D" id="3.40.50.880">
    <property type="match status" value="1"/>
</dbReference>
<reference evidence="1 2" key="1">
    <citation type="submission" date="2019-09" db="EMBL/GenBank/DDBJ databases">
        <title>Vancomyinc resistant enterococci isolated from farm animals in Switzerland.</title>
        <authorList>
            <person name="Stevens M.J.A."/>
            <person name="Stephan R."/>
            <person name="Morach M."/>
            <person name="Nuesch-Inderbinen M."/>
        </authorList>
    </citation>
    <scope>NUCLEOTIDE SEQUENCE [LARGE SCALE GENOMIC DNA]</scope>
    <source>
        <strain evidence="1 2">GH27</strain>
    </source>
</reference>